<dbReference type="FunFam" id="3.30.160.60:FF:000023">
    <property type="entry name" value="zinc finger protein 37 homolog"/>
    <property type="match status" value="1"/>
</dbReference>
<comment type="subcellular location">
    <subcellularLocation>
        <location evidence="2">Nucleus</location>
    </subcellularLocation>
</comment>
<dbReference type="InterPro" id="IPR013087">
    <property type="entry name" value="Znf_C2H2_type"/>
</dbReference>
<evidence type="ECO:0000256" key="9">
    <source>
        <dbReference type="ARBA" id="ARBA00023015"/>
    </source>
</evidence>
<dbReference type="SUPFAM" id="SSF109640">
    <property type="entry name" value="KRAB domain (Kruppel-associated box)"/>
    <property type="match status" value="1"/>
</dbReference>
<dbReference type="SMART" id="SM00349">
    <property type="entry name" value="KRAB"/>
    <property type="match status" value="1"/>
</dbReference>
<feature type="domain" description="C2H2-type" evidence="15">
    <location>
        <begin position="623"/>
        <end position="650"/>
    </location>
</feature>
<dbReference type="KEGG" id="bmus:118882821"/>
<feature type="domain" description="C2H2-type" evidence="15">
    <location>
        <begin position="567"/>
        <end position="594"/>
    </location>
</feature>
<keyword evidence="8" id="KW-0832">Ubl conjugation</keyword>
<evidence type="ECO:0000256" key="12">
    <source>
        <dbReference type="ARBA" id="ARBA00023242"/>
    </source>
</evidence>
<dbReference type="SMART" id="SM00355">
    <property type="entry name" value="ZnF_C2H2"/>
    <property type="match status" value="9"/>
</dbReference>
<dbReference type="GO" id="GO:0006357">
    <property type="term" value="P:regulation of transcription by RNA polymerase II"/>
    <property type="evidence" value="ECO:0007669"/>
    <property type="project" value="TreeGrafter"/>
</dbReference>
<dbReference type="FunFam" id="3.30.160.60:FF:002343">
    <property type="entry name" value="Zinc finger protein 33A"/>
    <property type="match status" value="4"/>
</dbReference>
<dbReference type="GeneID" id="118882821"/>
<dbReference type="Gene3D" id="6.10.140.140">
    <property type="match status" value="1"/>
</dbReference>
<comment type="similarity">
    <text evidence="3">Belongs to the krueppel C2H2-type zinc-finger protein family.</text>
</comment>
<keyword evidence="11" id="KW-0804">Transcription</keyword>
<dbReference type="GO" id="GO:0008270">
    <property type="term" value="F:zinc ion binding"/>
    <property type="evidence" value="ECO:0007669"/>
    <property type="project" value="UniProtKB-KW"/>
</dbReference>
<feature type="domain" description="C2H2-type" evidence="15">
    <location>
        <begin position="595"/>
        <end position="622"/>
    </location>
</feature>
<evidence type="ECO:0000256" key="7">
    <source>
        <dbReference type="ARBA" id="ARBA00022833"/>
    </source>
</evidence>
<dbReference type="PROSITE" id="PS00028">
    <property type="entry name" value="ZINC_FINGER_C2H2_1"/>
    <property type="match status" value="9"/>
</dbReference>
<proteinExistence type="inferred from homology"/>
<evidence type="ECO:0000256" key="13">
    <source>
        <dbReference type="PROSITE-ProRule" id="PRU00042"/>
    </source>
</evidence>
<dbReference type="GO" id="GO:0000978">
    <property type="term" value="F:RNA polymerase II cis-regulatory region sequence-specific DNA binding"/>
    <property type="evidence" value="ECO:0007669"/>
    <property type="project" value="TreeGrafter"/>
</dbReference>
<feature type="domain" description="KRAB" evidence="16">
    <location>
        <begin position="140"/>
        <end position="211"/>
    </location>
</feature>
<feature type="domain" description="C2H2-type" evidence="15">
    <location>
        <begin position="539"/>
        <end position="566"/>
    </location>
</feature>
<dbReference type="PROSITE" id="PS50805">
    <property type="entry name" value="KRAB"/>
    <property type="match status" value="1"/>
</dbReference>
<reference evidence="18" key="1">
    <citation type="submission" date="2025-08" db="UniProtKB">
        <authorList>
            <consortium name="RefSeq"/>
        </authorList>
    </citation>
    <scope>IDENTIFICATION</scope>
    <source>
        <tissue evidence="18">Epidermis and Blubber</tissue>
    </source>
</reference>
<feature type="domain" description="C2H2-type" evidence="15">
    <location>
        <begin position="511"/>
        <end position="538"/>
    </location>
</feature>
<dbReference type="FunFam" id="3.30.160.60:FF:000003">
    <property type="entry name" value="Zinc finger protein 3 homolog"/>
    <property type="match status" value="1"/>
</dbReference>
<dbReference type="PANTHER" id="PTHR24404">
    <property type="entry name" value="ZINC FINGER PROTEIN"/>
    <property type="match status" value="1"/>
</dbReference>
<evidence type="ECO:0000256" key="14">
    <source>
        <dbReference type="SAM" id="Phobius"/>
    </source>
</evidence>
<accession>A0A8B8VK17</accession>
<dbReference type="Gene3D" id="3.30.160.60">
    <property type="entry name" value="Classic Zinc Finger"/>
    <property type="match status" value="10"/>
</dbReference>
<feature type="domain" description="C2H2-type" evidence="15">
    <location>
        <begin position="651"/>
        <end position="678"/>
    </location>
</feature>
<keyword evidence="5" id="KW-0677">Repeat</keyword>
<organism evidence="17 18">
    <name type="scientific">Balaenoptera musculus</name>
    <name type="common">Blue whale</name>
    <dbReference type="NCBI Taxonomy" id="9771"/>
    <lineage>
        <taxon>Eukaryota</taxon>
        <taxon>Metazoa</taxon>
        <taxon>Chordata</taxon>
        <taxon>Craniata</taxon>
        <taxon>Vertebrata</taxon>
        <taxon>Euteleostomi</taxon>
        <taxon>Mammalia</taxon>
        <taxon>Eutheria</taxon>
        <taxon>Laurasiatheria</taxon>
        <taxon>Artiodactyla</taxon>
        <taxon>Whippomorpha</taxon>
        <taxon>Cetacea</taxon>
        <taxon>Mysticeti</taxon>
        <taxon>Balaenopteridae</taxon>
        <taxon>Balaenoptera</taxon>
    </lineage>
</organism>
<dbReference type="PANTHER" id="PTHR24404:SF100">
    <property type="entry name" value="ZINC FINGER PROTEIN 501"/>
    <property type="match status" value="1"/>
</dbReference>
<evidence type="ECO:0000256" key="4">
    <source>
        <dbReference type="ARBA" id="ARBA00022723"/>
    </source>
</evidence>
<evidence type="ECO:0000259" key="15">
    <source>
        <dbReference type="PROSITE" id="PS50157"/>
    </source>
</evidence>
<evidence type="ECO:0000256" key="2">
    <source>
        <dbReference type="ARBA" id="ARBA00004123"/>
    </source>
</evidence>
<feature type="domain" description="C2H2-type" evidence="15">
    <location>
        <begin position="483"/>
        <end position="510"/>
    </location>
</feature>
<keyword evidence="14" id="KW-0812">Transmembrane</keyword>
<evidence type="ECO:0000259" key="16">
    <source>
        <dbReference type="PROSITE" id="PS50805"/>
    </source>
</evidence>
<sequence length="704" mass="80677">MVNVVFDLRAQQNSSPATKYPAHAPLRHFVGHPPGPGKFVKSEIPKFPDFSTTLKIPVSHLPGSRGKGYRLRSAKETHRAQSRRIPTVKLPFLLHVFKNKPNWAGRWRSSGGDHSSFSFVAFVVIAGYTLQVLSILLGSMSFRDVTVGFTQEEWQHLDPAQRMLYRDVMLENYHNLVSVGYFITKPKVIFKLEQGEEPWILEEELLYQSFPEDCKTHDLTERIQDNQDKYLPQVAFNNKTLTSEKINALGKSSNMSTNFVSSRIMPYKYDLYGTSLKNTSISISNNRNFSRKKPDVLNIHEKLLVIKEEKSHTQGDSYENEKALDHNNGIIQHLNIQTSEKTFKYNNGGKALEKKTVIIPHRQIHTGKKLCEYNGHEETFCEKSSLLKCHGIYVEMKQHESSQIENNCSRMSHFTQLQKNQRGERLFKCNECGKTFNHKSNLTVHQRTHTGEKPYECSKCGKSFQQKSTHMVHQRVHTGEKPYECNLCGKTFSHKSALTDHQRTHTGEKPYKCSECGKSFYRKSSLTQHGRTHTGEKPYKCNECGKTFCQKSALIQHQRTHTGEKPFQCNECGKTFRQKSAIDIHQRTHSGEKPFQCNECGKSFHMKSTLTKHQRTHTGEKPYECNACGKNFRQKSTLTNHLRTHSGEKPYKCGECGKTFCQKSTLTNHQGIHIGQKPHVAQTGCVFPNTHFLFCVGTQLVKIF</sequence>
<feature type="transmembrane region" description="Helical" evidence="14">
    <location>
        <begin position="116"/>
        <end position="137"/>
    </location>
</feature>
<evidence type="ECO:0000256" key="8">
    <source>
        <dbReference type="ARBA" id="ARBA00022843"/>
    </source>
</evidence>
<evidence type="ECO:0000256" key="10">
    <source>
        <dbReference type="ARBA" id="ARBA00023125"/>
    </source>
</evidence>
<protein>
    <submittedName>
        <fullName evidence="18">Zinc finger protein 33B-like isoform X1</fullName>
    </submittedName>
</protein>
<keyword evidence="14" id="KW-0472">Membrane</keyword>
<dbReference type="AlphaFoldDB" id="A0A8B8VK17"/>
<dbReference type="GO" id="GO:0003700">
    <property type="term" value="F:DNA-binding transcription factor activity"/>
    <property type="evidence" value="ECO:0007669"/>
    <property type="project" value="TreeGrafter"/>
</dbReference>
<keyword evidence="14" id="KW-1133">Transmembrane helix</keyword>
<keyword evidence="4" id="KW-0479">Metal-binding</keyword>
<evidence type="ECO:0000256" key="5">
    <source>
        <dbReference type="ARBA" id="ARBA00022737"/>
    </source>
</evidence>
<evidence type="ECO:0000256" key="11">
    <source>
        <dbReference type="ARBA" id="ARBA00023163"/>
    </source>
</evidence>
<keyword evidence="17" id="KW-1185">Reference proteome</keyword>
<dbReference type="FunFam" id="3.30.160.60:FF:000269">
    <property type="entry name" value="Zinc finger protein 287"/>
    <property type="match status" value="1"/>
</dbReference>
<comment type="function">
    <text evidence="1">May be involved in transcriptional regulation.</text>
</comment>
<dbReference type="SUPFAM" id="SSF57667">
    <property type="entry name" value="beta-beta-alpha zinc fingers"/>
    <property type="match status" value="6"/>
</dbReference>
<gene>
    <name evidence="18" type="primary">LOC118882821</name>
</gene>
<dbReference type="OrthoDB" id="8113227at2759"/>
<evidence type="ECO:0000256" key="1">
    <source>
        <dbReference type="ARBA" id="ARBA00003767"/>
    </source>
</evidence>
<dbReference type="InterPro" id="IPR036051">
    <property type="entry name" value="KRAB_dom_sf"/>
</dbReference>
<evidence type="ECO:0000313" key="18">
    <source>
        <dbReference type="RefSeq" id="XP_036685050.1"/>
    </source>
</evidence>
<dbReference type="PROSITE" id="PS50157">
    <property type="entry name" value="ZINC_FINGER_C2H2_2"/>
    <property type="match status" value="9"/>
</dbReference>
<feature type="domain" description="C2H2-type" evidence="15">
    <location>
        <begin position="455"/>
        <end position="482"/>
    </location>
</feature>
<dbReference type="Pfam" id="PF01352">
    <property type="entry name" value="KRAB"/>
    <property type="match status" value="1"/>
</dbReference>
<dbReference type="Pfam" id="PF00096">
    <property type="entry name" value="zf-C2H2"/>
    <property type="match status" value="9"/>
</dbReference>
<keyword evidence="10" id="KW-0238">DNA-binding</keyword>
<evidence type="ECO:0000313" key="17">
    <source>
        <dbReference type="Proteomes" id="UP000694857"/>
    </source>
</evidence>
<evidence type="ECO:0000256" key="6">
    <source>
        <dbReference type="ARBA" id="ARBA00022771"/>
    </source>
</evidence>
<dbReference type="CDD" id="cd07765">
    <property type="entry name" value="KRAB_A-box"/>
    <property type="match status" value="1"/>
</dbReference>
<name>A0A8B8VK17_BALMU</name>
<feature type="domain" description="C2H2-type" evidence="15">
    <location>
        <begin position="427"/>
        <end position="454"/>
    </location>
</feature>
<dbReference type="FunFam" id="3.30.160.60:FF:000139">
    <property type="entry name" value="zinc finger protein 1 homolog"/>
    <property type="match status" value="1"/>
</dbReference>
<keyword evidence="6 13" id="KW-0863">Zinc-finger</keyword>
<dbReference type="InterPro" id="IPR050589">
    <property type="entry name" value="Ikaros_C2H2-ZF"/>
</dbReference>
<dbReference type="RefSeq" id="XP_036685050.1">
    <property type="nucleotide sequence ID" value="XM_036829155.1"/>
</dbReference>
<keyword evidence="7" id="KW-0862">Zinc</keyword>
<dbReference type="InterPro" id="IPR001909">
    <property type="entry name" value="KRAB"/>
</dbReference>
<dbReference type="FunFam" id="3.30.160.60:FF:000016">
    <property type="entry name" value="zinc finger protein 37 homolog"/>
    <property type="match status" value="1"/>
</dbReference>
<dbReference type="InterPro" id="IPR036236">
    <property type="entry name" value="Znf_C2H2_sf"/>
</dbReference>
<dbReference type="GO" id="GO:0005634">
    <property type="term" value="C:nucleus"/>
    <property type="evidence" value="ECO:0007669"/>
    <property type="project" value="UniProtKB-SubCell"/>
</dbReference>
<dbReference type="Proteomes" id="UP000694857">
    <property type="component" value="Chromosome 16"/>
</dbReference>
<keyword evidence="12" id="KW-0539">Nucleus</keyword>
<keyword evidence="9" id="KW-0805">Transcription regulation</keyword>
<evidence type="ECO:0000256" key="3">
    <source>
        <dbReference type="ARBA" id="ARBA00006991"/>
    </source>
</evidence>